<dbReference type="GO" id="GO:0008289">
    <property type="term" value="F:lipid binding"/>
    <property type="evidence" value="ECO:0007669"/>
    <property type="project" value="UniProtKB-KW"/>
</dbReference>
<evidence type="ECO:0000256" key="3">
    <source>
        <dbReference type="ARBA" id="ARBA00023121"/>
    </source>
</evidence>
<dbReference type="STRING" id="4540.A0A3L6TI77"/>
<dbReference type="PANTHER" id="PTHR33214">
    <property type="entry name" value="BIFUNCTIONAL INHIBITOR/LIPID-TRANSFER PROTEIN/SEED STORAGE 2S ALBUMIN SUPERFAMILY PROTEIN"/>
    <property type="match status" value="1"/>
</dbReference>
<gene>
    <name evidence="6" type="ORF">C2845_PM01G37970</name>
</gene>
<organism evidence="6 7">
    <name type="scientific">Panicum miliaceum</name>
    <name type="common">Proso millet</name>
    <name type="synonym">Broomcorn millet</name>
    <dbReference type="NCBI Taxonomy" id="4540"/>
    <lineage>
        <taxon>Eukaryota</taxon>
        <taxon>Viridiplantae</taxon>
        <taxon>Streptophyta</taxon>
        <taxon>Embryophyta</taxon>
        <taxon>Tracheophyta</taxon>
        <taxon>Spermatophyta</taxon>
        <taxon>Magnoliopsida</taxon>
        <taxon>Liliopsida</taxon>
        <taxon>Poales</taxon>
        <taxon>Poaceae</taxon>
        <taxon>PACMAD clade</taxon>
        <taxon>Panicoideae</taxon>
        <taxon>Panicodae</taxon>
        <taxon>Paniceae</taxon>
        <taxon>Panicinae</taxon>
        <taxon>Panicum</taxon>
        <taxon>Panicum sect. Panicum</taxon>
    </lineage>
</organism>
<feature type="signal peptide" evidence="4">
    <location>
        <begin position="1"/>
        <end position="24"/>
    </location>
</feature>
<keyword evidence="3" id="KW-0446">Lipid-binding</keyword>
<feature type="domain" description="Bifunctional inhibitor/plant lipid transfer protein/seed storage helical" evidence="5">
    <location>
        <begin position="29"/>
        <end position="92"/>
    </location>
</feature>
<reference evidence="7" key="1">
    <citation type="journal article" date="2019" name="Nat. Commun.">
        <title>The genome of broomcorn millet.</title>
        <authorList>
            <person name="Zou C."/>
            <person name="Miki D."/>
            <person name="Li D."/>
            <person name="Tang Q."/>
            <person name="Xiao L."/>
            <person name="Rajput S."/>
            <person name="Deng P."/>
            <person name="Jia W."/>
            <person name="Huang R."/>
            <person name="Zhang M."/>
            <person name="Sun Y."/>
            <person name="Hu J."/>
            <person name="Fu X."/>
            <person name="Schnable P.S."/>
            <person name="Li F."/>
            <person name="Zhang H."/>
            <person name="Feng B."/>
            <person name="Zhu X."/>
            <person name="Liu R."/>
            <person name="Schnable J.C."/>
            <person name="Zhu J.-K."/>
            <person name="Zhang H."/>
        </authorList>
    </citation>
    <scope>NUCLEOTIDE SEQUENCE [LARGE SCALE GENOMIC DNA]</scope>
</reference>
<evidence type="ECO:0000256" key="2">
    <source>
        <dbReference type="ARBA" id="ARBA00022448"/>
    </source>
</evidence>
<dbReference type="AlphaFoldDB" id="A0A3L6TI77"/>
<evidence type="ECO:0000313" key="6">
    <source>
        <dbReference type="EMBL" id="RLN39336.1"/>
    </source>
</evidence>
<feature type="chain" id="PRO_5018185804" evidence="4">
    <location>
        <begin position="25"/>
        <end position="111"/>
    </location>
</feature>
<evidence type="ECO:0000259" key="5">
    <source>
        <dbReference type="Pfam" id="PF00234"/>
    </source>
</evidence>
<dbReference type="GO" id="GO:0006869">
    <property type="term" value="P:lipid transport"/>
    <property type="evidence" value="ECO:0007669"/>
    <property type="project" value="InterPro"/>
</dbReference>
<keyword evidence="7" id="KW-1185">Reference proteome</keyword>
<dbReference type="OrthoDB" id="665742at2759"/>
<evidence type="ECO:0000256" key="1">
    <source>
        <dbReference type="ARBA" id="ARBA00009707"/>
    </source>
</evidence>
<proteinExistence type="inferred from homology"/>
<dbReference type="PANTHER" id="PTHR33214:SF50">
    <property type="entry name" value="LIPID-TRANSFER PROTEIN 2G, PUTATIVE, EXPRESSED-RELATED"/>
    <property type="match status" value="1"/>
</dbReference>
<dbReference type="InterPro" id="IPR036312">
    <property type="entry name" value="Bifun_inhib/LTP/seed_sf"/>
</dbReference>
<comment type="caution">
    <text evidence="6">The sequence shown here is derived from an EMBL/GenBank/DDBJ whole genome shotgun (WGS) entry which is preliminary data.</text>
</comment>
<dbReference type="EMBL" id="PQIB02000001">
    <property type="protein sequence ID" value="RLN39336.1"/>
    <property type="molecule type" value="Genomic_DNA"/>
</dbReference>
<name>A0A3L6TI77_PANMI</name>
<dbReference type="SUPFAM" id="SSF47699">
    <property type="entry name" value="Bifunctional inhibitor/lipid-transfer protein/seed storage 2S albumin"/>
    <property type="match status" value="1"/>
</dbReference>
<evidence type="ECO:0000313" key="7">
    <source>
        <dbReference type="Proteomes" id="UP000275267"/>
    </source>
</evidence>
<keyword evidence="4" id="KW-0732">Signal</keyword>
<keyword evidence="2" id="KW-0813">Transport</keyword>
<sequence length="111" mass="10948">MAKAVAVLAALLLVAAAGAGGAAAQQQCDAAGLAVCASAIIGGAAPTGPCCSSLRAQQGCFCQYARNPAYSRYINSPAARGALAACGIAIPRRAAPRARALRLAYLGFPCP</sequence>
<dbReference type="Gene3D" id="1.10.110.10">
    <property type="entry name" value="Plant lipid-transfer and hydrophobic proteins"/>
    <property type="match status" value="1"/>
</dbReference>
<comment type="similarity">
    <text evidence="1">Belongs to the plant LTP family. B11E subfamily.</text>
</comment>
<protein>
    <submittedName>
        <fullName evidence="6">Non-specific lipid-transfer protein 2P-like</fullName>
    </submittedName>
</protein>
<dbReference type="InterPro" id="IPR016140">
    <property type="entry name" value="Bifunc_inhib/LTP/seed_store"/>
</dbReference>
<dbReference type="Pfam" id="PF00234">
    <property type="entry name" value="Tryp_alpha_amyl"/>
    <property type="match status" value="1"/>
</dbReference>
<dbReference type="InterPro" id="IPR033872">
    <property type="entry name" value="nsLTP2"/>
</dbReference>
<accession>A0A3L6TI77</accession>
<dbReference type="Proteomes" id="UP000275267">
    <property type="component" value="Unassembled WGS sequence"/>
</dbReference>
<evidence type="ECO:0000256" key="4">
    <source>
        <dbReference type="SAM" id="SignalP"/>
    </source>
</evidence>